<evidence type="ECO:0000313" key="6">
    <source>
        <dbReference type="EMBL" id="AKD01946.1"/>
    </source>
</evidence>
<dbReference type="EMBL" id="CP009621">
    <property type="protein sequence ID" value="AKD01946.1"/>
    <property type="molecule type" value="Genomic_DNA"/>
</dbReference>
<dbReference type="PANTHER" id="PTHR43369">
    <property type="entry name" value="PHOSPHORIBOSYLGLYCINAMIDE FORMYLTRANSFERASE"/>
    <property type="match status" value="1"/>
</dbReference>
<keyword evidence="3" id="KW-0808">Transferase</keyword>
<organism evidence="6 7">
    <name type="scientific">Pontibacter korlensis</name>
    <dbReference type="NCBI Taxonomy" id="400092"/>
    <lineage>
        <taxon>Bacteria</taxon>
        <taxon>Pseudomonadati</taxon>
        <taxon>Bacteroidota</taxon>
        <taxon>Cytophagia</taxon>
        <taxon>Cytophagales</taxon>
        <taxon>Hymenobacteraceae</taxon>
        <taxon>Pontibacter</taxon>
    </lineage>
</organism>
<dbReference type="PANTHER" id="PTHR43369:SF2">
    <property type="entry name" value="PHOSPHORIBOSYLGLYCINAMIDE FORMYLTRANSFERASE"/>
    <property type="match status" value="1"/>
</dbReference>
<feature type="domain" description="Formyl transferase N-terminal" evidence="5">
    <location>
        <begin position="98"/>
        <end position="197"/>
    </location>
</feature>
<dbReference type="RefSeq" id="WP_046308651.1">
    <property type="nucleotide sequence ID" value="NZ_CBCSCY010000044.1"/>
</dbReference>
<dbReference type="AlphaFoldDB" id="A0A0E3UVL7"/>
<dbReference type="EC" id="2.1.2.2" evidence="2"/>
<dbReference type="CDD" id="cd08653">
    <property type="entry name" value="FMT_core_like_3"/>
    <property type="match status" value="1"/>
</dbReference>
<accession>A0A0E3UVL7</accession>
<dbReference type="GO" id="GO:0004644">
    <property type="term" value="F:phosphoribosylglycinamide formyltransferase activity"/>
    <property type="evidence" value="ECO:0007669"/>
    <property type="project" value="UniProtKB-EC"/>
</dbReference>
<protein>
    <recommendedName>
        <fullName evidence="2">phosphoribosylglycinamide formyltransferase 1</fullName>
        <ecNumber evidence="2">2.1.2.2</ecNumber>
    </recommendedName>
</protein>
<dbReference type="InterPro" id="IPR002376">
    <property type="entry name" value="Formyl_transf_N"/>
</dbReference>
<proteinExistence type="predicted"/>
<dbReference type="GO" id="GO:0006189">
    <property type="term" value="P:'de novo' IMP biosynthetic process"/>
    <property type="evidence" value="ECO:0007669"/>
    <property type="project" value="TreeGrafter"/>
</dbReference>
<dbReference type="HOGENOM" id="CLU_073809_0_0_10"/>
<dbReference type="OrthoDB" id="9802815at2"/>
<dbReference type="Pfam" id="PF00551">
    <property type="entry name" value="Formyl_trans_N"/>
    <property type="match status" value="1"/>
</dbReference>
<dbReference type="Proteomes" id="UP000033109">
    <property type="component" value="Chromosome"/>
</dbReference>
<dbReference type="STRING" id="400092.PKOR_00800"/>
<gene>
    <name evidence="6" type="ORF">PKOR_00800</name>
</gene>
<evidence type="ECO:0000259" key="5">
    <source>
        <dbReference type="Pfam" id="PF00551"/>
    </source>
</evidence>
<dbReference type="KEGG" id="pko:PKOR_00800"/>
<evidence type="ECO:0000313" key="7">
    <source>
        <dbReference type="Proteomes" id="UP000033109"/>
    </source>
</evidence>
<dbReference type="SUPFAM" id="SSF53328">
    <property type="entry name" value="Formyltransferase"/>
    <property type="match status" value="1"/>
</dbReference>
<comment type="pathway">
    <text evidence="1">Purine metabolism; IMP biosynthesis via de novo pathway; N(2)-formyl-N(1)-(5-phospho-D-ribosyl)glycinamide from N(1)-(5-phospho-D-ribosyl)glycinamide (10-formyl THF route): step 1/1.</text>
</comment>
<dbReference type="GO" id="GO:0005829">
    <property type="term" value="C:cytosol"/>
    <property type="evidence" value="ECO:0007669"/>
    <property type="project" value="TreeGrafter"/>
</dbReference>
<evidence type="ECO:0000256" key="2">
    <source>
        <dbReference type="ARBA" id="ARBA00012254"/>
    </source>
</evidence>
<evidence type="ECO:0000256" key="4">
    <source>
        <dbReference type="ARBA" id="ARBA00022755"/>
    </source>
</evidence>
<reference evidence="6 7" key="1">
    <citation type="journal article" date="2015" name="Sci. Rep.">
        <title>Unraveling adaptation of Pontibacter korlensis to radiation and infertility in desert through complete genome and comparative transcriptomic analysis.</title>
        <authorList>
            <person name="Dai J."/>
            <person name="Dai W."/>
            <person name="Qiu C."/>
            <person name="Yang Z."/>
            <person name="Zhang Y."/>
            <person name="Zhou M."/>
            <person name="Zhang L."/>
            <person name="Fang C."/>
            <person name="Gao Q."/>
            <person name="Yang Q."/>
            <person name="Li X."/>
            <person name="Wang Z."/>
            <person name="Wang Z."/>
            <person name="Jia Z."/>
            <person name="Chen X."/>
        </authorList>
    </citation>
    <scope>NUCLEOTIDE SEQUENCE [LARGE SCALE GENOMIC DNA]</scope>
    <source>
        <strain evidence="6 7">X14-1T</strain>
    </source>
</reference>
<name>A0A0E3UVL7_9BACT</name>
<evidence type="ECO:0000256" key="1">
    <source>
        <dbReference type="ARBA" id="ARBA00005054"/>
    </source>
</evidence>
<dbReference type="PATRIC" id="fig|400092.3.peg.185"/>
<keyword evidence="4" id="KW-0658">Purine biosynthesis</keyword>
<sequence length="254" mass="28647">MKVVLLAGRSASTPLIYNYLSKEISFEAVLIEDKVSSRQLLKRRIKKLGYGVVFGQLVFQTLFVKLLRKTSQKRINEILSQYELDTRPIPDEEITYIPSVNDESAIAKLIEIAPDIVVVNGTRIISKNVLETVPATFINMHVGITPGYRGVHGAYWALVNEDKSNAGVTIHYIDQGIDTGKVIAQDTINVTDEDNFVTYPYLQTAKGLRLMLCAIKSIIKGERPESDSKVAFSKLWSHPTIYQYLYNYLCKNVK</sequence>
<dbReference type="Gene3D" id="3.40.50.170">
    <property type="entry name" value="Formyl transferase, N-terminal domain"/>
    <property type="match status" value="1"/>
</dbReference>
<evidence type="ECO:0000256" key="3">
    <source>
        <dbReference type="ARBA" id="ARBA00022679"/>
    </source>
</evidence>
<dbReference type="InterPro" id="IPR036477">
    <property type="entry name" value="Formyl_transf_N_sf"/>
</dbReference>
<keyword evidence="7" id="KW-1185">Reference proteome</keyword>